<comment type="caution">
    <text evidence="2">The sequence shown here is derived from an EMBL/GenBank/DDBJ whole genome shotgun (WGS) entry which is preliminary data.</text>
</comment>
<feature type="compositionally biased region" description="Low complexity" evidence="1">
    <location>
        <begin position="28"/>
        <end position="37"/>
    </location>
</feature>
<evidence type="ECO:0000313" key="3">
    <source>
        <dbReference type="Proteomes" id="UP000649617"/>
    </source>
</evidence>
<gene>
    <name evidence="2" type="ORF">SPIL2461_LOCUS9872</name>
</gene>
<protein>
    <submittedName>
        <fullName evidence="2">Uncharacterized protein</fullName>
    </submittedName>
</protein>
<keyword evidence="3" id="KW-1185">Reference proteome</keyword>
<sequence>MAGADDFVWPGADAQAEPSVPSAPPGTTPGAVPGAVPGAPGTMPPMMPGMMMPGLLPGMAMPGMMPGMMPGANPLMMASMMMPNPMMAMMMGGVGGAGMAAAEEKKAEESSKVETPIDGRVRELCREYGIEDRLMRKLNDVMMRRPDTFEEDLNTVRSRLSKERPDIGVLITQLDRGTFVTRGNIHPDMMAVVNKYKLDDRATQRLVESMRKRKKTMQEDLKAIDVRLASAERPSGLLMTLLQGLDTTGKLPAAPKSLGLPGSYGAEREEKEKERPKERDRDRGRDRERDREKKRSRSRSRGRRK</sequence>
<dbReference type="Proteomes" id="UP000649617">
    <property type="component" value="Unassembled WGS sequence"/>
</dbReference>
<accession>A0A812QRD8</accession>
<evidence type="ECO:0000313" key="2">
    <source>
        <dbReference type="EMBL" id="CAE7400403.1"/>
    </source>
</evidence>
<feature type="region of interest" description="Disordered" evidence="1">
    <location>
        <begin position="249"/>
        <end position="305"/>
    </location>
</feature>
<proteinExistence type="predicted"/>
<evidence type="ECO:0000256" key="1">
    <source>
        <dbReference type="SAM" id="MobiDB-lite"/>
    </source>
</evidence>
<name>A0A812QRD8_SYMPI</name>
<feature type="compositionally biased region" description="Basic residues" evidence="1">
    <location>
        <begin position="294"/>
        <end position="305"/>
    </location>
</feature>
<dbReference type="AlphaFoldDB" id="A0A812QRD8"/>
<organism evidence="2 3">
    <name type="scientific">Symbiodinium pilosum</name>
    <name type="common">Dinoflagellate</name>
    <dbReference type="NCBI Taxonomy" id="2952"/>
    <lineage>
        <taxon>Eukaryota</taxon>
        <taxon>Sar</taxon>
        <taxon>Alveolata</taxon>
        <taxon>Dinophyceae</taxon>
        <taxon>Suessiales</taxon>
        <taxon>Symbiodiniaceae</taxon>
        <taxon>Symbiodinium</taxon>
    </lineage>
</organism>
<feature type="region of interest" description="Disordered" evidence="1">
    <location>
        <begin position="1"/>
        <end position="37"/>
    </location>
</feature>
<feature type="compositionally biased region" description="Basic and acidic residues" evidence="1">
    <location>
        <begin position="266"/>
        <end position="293"/>
    </location>
</feature>
<dbReference type="EMBL" id="CAJNIZ010017602">
    <property type="protein sequence ID" value="CAE7400403.1"/>
    <property type="molecule type" value="Genomic_DNA"/>
</dbReference>
<dbReference type="OrthoDB" id="441882at2759"/>
<reference evidence="2" key="1">
    <citation type="submission" date="2021-02" db="EMBL/GenBank/DDBJ databases">
        <authorList>
            <person name="Dougan E. K."/>
            <person name="Rhodes N."/>
            <person name="Thang M."/>
            <person name="Chan C."/>
        </authorList>
    </citation>
    <scope>NUCLEOTIDE SEQUENCE</scope>
</reference>